<evidence type="ECO:0000313" key="3">
    <source>
        <dbReference type="Proteomes" id="UP000237347"/>
    </source>
</evidence>
<feature type="region of interest" description="Disordered" evidence="1">
    <location>
        <begin position="60"/>
        <end position="109"/>
    </location>
</feature>
<feature type="region of interest" description="Disordered" evidence="1">
    <location>
        <begin position="307"/>
        <end position="360"/>
    </location>
</feature>
<feature type="compositionally biased region" description="Polar residues" evidence="1">
    <location>
        <begin position="334"/>
        <end position="357"/>
    </location>
</feature>
<dbReference type="AlphaFoldDB" id="A0AAW0LED2"/>
<proteinExistence type="predicted"/>
<dbReference type="Proteomes" id="UP000237347">
    <property type="component" value="Unassembled WGS sequence"/>
</dbReference>
<dbReference type="EMBL" id="PKMF04000123">
    <property type="protein sequence ID" value="KAK7848721.1"/>
    <property type="molecule type" value="Genomic_DNA"/>
</dbReference>
<feature type="compositionally biased region" description="Low complexity" evidence="1">
    <location>
        <begin position="93"/>
        <end position="103"/>
    </location>
</feature>
<dbReference type="GO" id="GO:0051783">
    <property type="term" value="P:regulation of nuclear division"/>
    <property type="evidence" value="ECO:0007669"/>
    <property type="project" value="InterPro"/>
</dbReference>
<sequence>MPESRDRLVRPVDHAAIFARRRTPGTGILIDDPEVGPNLFGSPAPVRQVATPATRGLFIRGRGGFGTPRHVRGRNLYRTPASGQENNPRTAQRSSGRGRPRSSVLPSWYPRTPLRDITAVVRAIERTRARLRDVEGQQIETPVPEGQRVLDPSVTQSSAQLKHNISMVSPSLAVGVKPRTPAVGKVPKILLGITNQNAGESESLTPQKKLLNSIDTVEKVVMEELQKLKRSPSAKKAEREKRILQSIIISTMPESRDRLVRPVDYAAIFARRRAPSTGILIDDPEVGRNLFGSPAPVRQVATPATRGRFIGGRGRGGFGTPGNVRGRNLYGTPATGQENNPRTAQRSSGRGRTTGSVLPSWYPRTPLQDITAVVRAIERRRALLGDAEGLQIESPIPEGQRVLDPSVTQSGAQLKHDISMISPNLAVGVKPRTPAVGKVPKILLGITNQNAGESEFLTPQKKLLNSIDTVEKVVMEELQKLKRTPSAKKAEREKKIRTLMSMR</sequence>
<gene>
    <name evidence="2" type="primary">PYM_2</name>
    <name evidence="2" type="ORF">CFP56_004459</name>
</gene>
<dbReference type="InterPro" id="IPR034590">
    <property type="entry name" value="POLYCHOME/GIG1"/>
</dbReference>
<feature type="compositionally biased region" description="Polar residues" evidence="1">
    <location>
        <begin position="81"/>
        <end position="92"/>
    </location>
</feature>
<dbReference type="PANTHER" id="PTHR35119">
    <property type="entry name" value="PROTEIN POLYCHOME"/>
    <property type="match status" value="1"/>
</dbReference>
<feature type="compositionally biased region" description="Gly residues" evidence="1">
    <location>
        <begin position="309"/>
        <end position="320"/>
    </location>
</feature>
<evidence type="ECO:0000256" key="1">
    <source>
        <dbReference type="SAM" id="MobiDB-lite"/>
    </source>
</evidence>
<dbReference type="PANTHER" id="PTHR35119:SF1">
    <property type="entry name" value="PROTEIN POLYCHOME"/>
    <property type="match status" value="1"/>
</dbReference>
<keyword evidence="3" id="KW-1185">Reference proteome</keyword>
<accession>A0AAW0LED2</accession>
<comment type="caution">
    <text evidence="2">The sequence shown here is derived from an EMBL/GenBank/DDBJ whole genome shotgun (WGS) entry which is preliminary data.</text>
</comment>
<dbReference type="GO" id="GO:0005634">
    <property type="term" value="C:nucleus"/>
    <property type="evidence" value="ECO:0007669"/>
    <property type="project" value="InterPro"/>
</dbReference>
<organism evidence="2 3">
    <name type="scientific">Quercus suber</name>
    <name type="common">Cork oak</name>
    <dbReference type="NCBI Taxonomy" id="58331"/>
    <lineage>
        <taxon>Eukaryota</taxon>
        <taxon>Viridiplantae</taxon>
        <taxon>Streptophyta</taxon>
        <taxon>Embryophyta</taxon>
        <taxon>Tracheophyta</taxon>
        <taxon>Spermatophyta</taxon>
        <taxon>Magnoliopsida</taxon>
        <taxon>eudicotyledons</taxon>
        <taxon>Gunneridae</taxon>
        <taxon>Pentapetalae</taxon>
        <taxon>rosids</taxon>
        <taxon>fabids</taxon>
        <taxon>Fagales</taxon>
        <taxon>Fagaceae</taxon>
        <taxon>Quercus</taxon>
    </lineage>
</organism>
<evidence type="ECO:0000313" key="2">
    <source>
        <dbReference type="EMBL" id="KAK7848721.1"/>
    </source>
</evidence>
<name>A0AAW0LED2_QUESU</name>
<protein>
    <submittedName>
        <fullName evidence="2">Protein polychome</fullName>
    </submittedName>
</protein>
<reference evidence="2 3" key="1">
    <citation type="journal article" date="2018" name="Sci. Data">
        <title>The draft genome sequence of cork oak.</title>
        <authorList>
            <person name="Ramos A.M."/>
            <person name="Usie A."/>
            <person name="Barbosa P."/>
            <person name="Barros P.M."/>
            <person name="Capote T."/>
            <person name="Chaves I."/>
            <person name="Simoes F."/>
            <person name="Abreu I."/>
            <person name="Carrasquinho I."/>
            <person name="Faro C."/>
            <person name="Guimaraes J.B."/>
            <person name="Mendonca D."/>
            <person name="Nobrega F."/>
            <person name="Rodrigues L."/>
            <person name="Saibo N.J.M."/>
            <person name="Varela M.C."/>
            <person name="Egas C."/>
            <person name="Matos J."/>
            <person name="Miguel C.M."/>
            <person name="Oliveira M.M."/>
            <person name="Ricardo C.P."/>
            <person name="Goncalves S."/>
        </authorList>
    </citation>
    <scope>NUCLEOTIDE SEQUENCE [LARGE SCALE GENOMIC DNA]</scope>
    <source>
        <strain evidence="3">cv. HL8</strain>
    </source>
</reference>